<dbReference type="Proteomes" id="UP001212602">
    <property type="component" value="Unassembled WGS sequence"/>
</dbReference>
<sequence>MKKSNKQRRAEIRARRLERAARLEAMLGAPDPRRAPPLRAPGLEPADVGVLARHNNTYGALPTYYVDRAFTCRDCGAEEVWTARQQKWWYEVVHGPIDSHAVRCLDCRRARRAGLADSRRGEGANRLGEEVAWLRAVGDAAPDAETERRVEAALASKWEGVRKVAIDVLGRWRRPQDAARLREWAMDERREWFNSVRRAASEALAPLLRHPQDDAWVLEAFAAARYVSWPWGAFVQGVPAATLDDFLARELDAGNPSRLANLCVMLMHARRLPSAALWRRLRAHPHPDVARMVRHAAQVLEAAGASQNKNA</sequence>
<keyword evidence="3" id="KW-1185">Reference proteome</keyword>
<protein>
    <submittedName>
        <fullName evidence="2">Zinc-ribbon domain-containing protein</fullName>
    </submittedName>
</protein>
<evidence type="ECO:0000313" key="2">
    <source>
        <dbReference type="EMBL" id="MDA7415410.1"/>
    </source>
</evidence>
<evidence type="ECO:0000313" key="3">
    <source>
        <dbReference type="Proteomes" id="UP001212602"/>
    </source>
</evidence>
<dbReference type="InterPro" id="IPR025306">
    <property type="entry name" value="Zn-bnd_dom_prob"/>
</dbReference>
<proteinExistence type="predicted"/>
<feature type="domain" description="Probable zinc-binding" evidence="1">
    <location>
        <begin position="67"/>
        <end position="113"/>
    </location>
</feature>
<dbReference type="Pfam" id="PF13451">
    <property type="entry name" value="zf_Tbcl"/>
    <property type="match status" value="1"/>
</dbReference>
<evidence type="ECO:0000259" key="1">
    <source>
        <dbReference type="Pfam" id="PF13451"/>
    </source>
</evidence>
<dbReference type="RefSeq" id="WP_271426667.1">
    <property type="nucleotide sequence ID" value="NZ_JAQIPB010000001.1"/>
</dbReference>
<organism evidence="2 3">
    <name type="scientific">Xenophilus arseniciresistens</name>
    <dbReference type="NCBI Taxonomy" id="1283306"/>
    <lineage>
        <taxon>Bacteria</taxon>
        <taxon>Pseudomonadati</taxon>
        <taxon>Pseudomonadota</taxon>
        <taxon>Betaproteobacteria</taxon>
        <taxon>Burkholderiales</taxon>
        <taxon>Comamonadaceae</taxon>
        <taxon>Xenophilus</taxon>
    </lineage>
</organism>
<dbReference type="AlphaFoldDB" id="A0AAE3N432"/>
<gene>
    <name evidence="2" type="ORF">PGB34_03450</name>
</gene>
<name>A0AAE3N432_9BURK</name>
<comment type="caution">
    <text evidence="2">The sequence shown here is derived from an EMBL/GenBank/DDBJ whole genome shotgun (WGS) entry which is preliminary data.</text>
</comment>
<reference evidence="2" key="1">
    <citation type="submission" date="2023-01" db="EMBL/GenBank/DDBJ databases">
        <title>Xenophilus mangrovi sp. nov., isolated from soil of Mangrove nature reserve.</title>
        <authorList>
            <person name="Xu S."/>
            <person name="Liu Z."/>
            <person name="Xu Y."/>
        </authorList>
    </citation>
    <scope>NUCLEOTIDE SEQUENCE</scope>
    <source>
        <strain evidence="2">YW8</strain>
    </source>
</reference>
<dbReference type="EMBL" id="JAQIPB010000001">
    <property type="protein sequence ID" value="MDA7415410.1"/>
    <property type="molecule type" value="Genomic_DNA"/>
</dbReference>
<accession>A0AAE3N432</accession>